<comment type="caution">
    <text evidence="9">The sequence shown here is derived from an EMBL/GenBank/DDBJ whole genome shotgun (WGS) entry which is preliminary data.</text>
</comment>
<gene>
    <name evidence="9" type="ORF">ACFPIH_01225</name>
</gene>
<dbReference type="Gene3D" id="1.10.3720.10">
    <property type="entry name" value="MetI-like"/>
    <property type="match status" value="1"/>
</dbReference>
<reference evidence="10" key="1">
    <citation type="journal article" date="2019" name="Int. J. Syst. Evol. Microbiol.">
        <title>The Global Catalogue of Microorganisms (GCM) 10K type strain sequencing project: providing services to taxonomists for standard genome sequencing and annotation.</title>
        <authorList>
            <consortium name="The Broad Institute Genomics Platform"/>
            <consortium name="The Broad Institute Genome Sequencing Center for Infectious Disease"/>
            <person name="Wu L."/>
            <person name="Ma J."/>
        </authorList>
    </citation>
    <scope>NUCLEOTIDE SEQUENCE [LARGE SCALE GENOMIC DNA]</scope>
    <source>
        <strain evidence="10">CGMCC 4.7177</strain>
    </source>
</reference>
<feature type="transmembrane region" description="Helical" evidence="7">
    <location>
        <begin position="82"/>
        <end position="103"/>
    </location>
</feature>
<dbReference type="Proteomes" id="UP001595839">
    <property type="component" value="Unassembled WGS sequence"/>
</dbReference>
<keyword evidence="2 7" id="KW-0813">Transport</keyword>
<dbReference type="Pfam" id="PF00528">
    <property type="entry name" value="BPD_transp_1"/>
    <property type="match status" value="1"/>
</dbReference>
<feature type="transmembrane region" description="Helical" evidence="7">
    <location>
        <begin position="248"/>
        <end position="269"/>
    </location>
</feature>
<keyword evidence="5 7" id="KW-1133">Transmembrane helix</keyword>
<proteinExistence type="inferred from homology"/>
<feature type="transmembrane region" description="Helical" evidence="7">
    <location>
        <begin position="21"/>
        <end position="42"/>
    </location>
</feature>
<dbReference type="CDD" id="cd06261">
    <property type="entry name" value="TM_PBP2"/>
    <property type="match status" value="1"/>
</dbReference>
<dbReference type="InterPro" id="IPR050901">
    <property type="entry name" value="BP-dep_ABC_trans_perm"/>
</dbReference>
<keyword evidence="6 7" id="KW-0472">Membrane</keyword>
<keyword evidence="10" id="KW-1185">Reference proteome</keyword>
<accession>A0ABV9AGI4</accession>
<evidence type="ECO:0000259" key="8">
    <source>
        <dbReference type="PROSITE" id="PS50928"/>
    </source>
</evidence>
<feature type="transmembrane region" description="Helical" evidence="7">
    <location>
        <begin position="115"/>
        <end position="135"/>
    </location>
</feature>
<evidence type="ECO:0000256" key="5">
    <source>
        <dbReference type="ARBA" id="ARBA00022989"/>
    </source>
</evidence>
<evidence type="ECO:0000256" key="3">
    <source>
        <dbReference type="ARBA" id="ARBA00022475"/>
    </source>
</evidence>
<dbReference type="InterPro" id="IPR035906">
    <property type="entry name" value="MetI-like_sf"/>
</dbReference>
<dbReference type="InterPro" id="IPR000515">
    <property type="entry name" value="MetI-like"/>
</dbReference>
<name>A0ABV9AGI4_9ACTN</name>
<feature type="domain" description="ABC transmembrane type-1" evidence="8">
    <location>
        <begin position="78"/>
        <end position="269"/>
    </location>
</feature>
<evidence type="ECO:0000256" key="2">
    <source>
        <dbReference type="ARBA" id="ARBA00022448"/>
    </source>
</evidence>
<evidence type="ECO:0000256" key="1">
    <source>
        <dbReference type="ARBA" id="ARBA00004651"/>
    </source>
</evidence>
<keyword evidence="3" id="KW-1003">Cell membrane</keyword>
<dbReference type="RefSeq" id="WP_381166286.1">
    <property type="nucleotide sequence ID" value="NZ_JBHSFK010000001.1"/>
</dbReference>
<comment type="subcellular location">
    <subcellularLocation>
        <location evidence="1 7">Cell membrane</location>
        <topology evidence="1 7">Multi-pass membrane protein</topology>
    </subcellularLocation>
</comment>
<keyword evidence="4 7" id="KW-0812">Transmembrane</keyword>
<evidence type="ECO:0000256" key="6">
    <source>
        <dbReference type="ARBA" id="ARBA00023136"/>
    </source>
</evidence>
<dbReference type="PANTHER" id="PTHR32243">
    <property type="entry name" value="MALTOSE TRANSPORT SYSTEM PERMEASE-RELATED"/>
    <property type="match status" value="1"/>
</dbReference>
<feature type="transmembrane region" description="Helical" evidence="7">
    <location>
        <begin position="190"/>
        <end position="212"/>
    </location>
</feature>
<dbReference type="PANTHER" id="PTHR32243:SF18">
    <property type="entry name" value="INNER MEMBRANE ABC TRANSPORTER PERMEASE PROTEIN YCJP"/>
    <property type="match status" value="1"/>
</dbReference>
<evidence type="ECO:0000313" key="9">
    <source>
        <dbReference type="EMBL" id="MFC4498150.1"/>
    </source>
</evidence>
<comment type="similarity">
    <text evidence="7">Belongs to the binding-protein-dependent transport system permease family.</text>
</comment>
<organism evidence="9 10">
    <name type="scientific">Streptomyces vulcanius</name>
    <dbReference type="NCBI Taxonomy" id="1441876"/>
    <lineage>
        <taxon>Bacteria</taxon>
        <taxon>Bacillati</taxon>
        <taxon>Actinomycetota</taxon>
        <taxon>Actinomycetes</taxon>
        <taxon>Kitasatosporales</taxon>
        <taxon>Streptomycetaceae</taxon>
        <taxon>Streptomyces</taxon>
    </lineage>
</organism>
<protein>
    <submittedName>
        <fullName evidence="9">Carbohydrate ABC transporter permease</fullName>
    </submittedName>
</protein>
<evidence type="ECO:0000256" key="4">
    <source>
        <dbReference type="ARBA" id="ARBA00022692"/>
    </source>
</evidence>
<sequence length="284" mass="31407">MSASVGRTGRTRKKSRLGYNILGLITFVVMGFPVYWMVITALRPSSEILSYDQKVWPTSVTLGQFRRAMDSPNFWDNTKSSIIISAGTVVLSIAIGLIAAFAVGRFRFWGRKPLMVVLLLVQMIPATSMLIPIYIQLNDMGALNQYWGVILVYAASTLPFTIWMLRGFIINIPQELEEAAMVDGNSRMGAFWRVIFPLLAPGLVATSIYALITAWNEYLFAYVLLQDNDKYPLGVWLLNFTTSRGTDYGALMAGSILTALPVVIFFLIVQRKVAAGLTAGAVKG</sequence>
<evidence type="ECO:0000256" key="7">
    <source>
        <dbReference type="RuleBase" id="RU363032"/>
    </source>
</evidence>
<evidence type="ECO:0000313" key="10">
    <source>
        <dbReference type="Proteomes" id="UP001595839"/>
    </source>
</evidence>
<dbReference type="SUPFAM" id="SSF161098">
    <property type="entry name" value="MetI-like"/>
    <property type="match status" value="1"/>
</dbReference>
<dbReference type="EMBL" id="JBHSFK010000001">
    <property type="protein sequence ID" value="MFC4498150.1"/>
    <property type="molecule type" value="Genomic_DNA"/>
</dbReference>
<dbReference type="PROSITE" id="PS50928">
    <property type="entry name" value="ABC_TM1"/>
    <property type="match status" value="1"/>
</dbReference>
<feature type="transmembrane region" description="Helical" evidence="7">
    <location>
        <begin position="147"/>
        <end position="169"/>
    </location>
</feature>